<accession>A0ABP9ENP0</accession>
<dbReference type="EMBL" id="BAABIS010000001">
    <property type="protein sequence ID" value="GAA4883451.1"/>
    <property type="molecule type" value="Genomic_DNA"/>
</dbReference>
<keyword evidence="9" id="KW-1185">Reference proteome</keyword>
<comment type="cofactor">
    <cofactor evidence="1">
        <name>heme</name>
        <dbReference type="ChEBI" id="CHEBI:30413"/>
    </cofactor>
</comment>
<proteinExistence type="inferred from homology"/>
<protein>
    <submittedName>
        <fullName evidence="8">Fatty-acid peroxygenase</fullName>
    </submittedName>
</protein>
<keyword evidence="6" id="KW-0408">Iron</keyword>
<dbReference type="InterPro" id="IPR036396">
    <property type="entry name" value="Cyt_P450_sf"/>
</dbReference>
<evidence type="ECO:0000313" key="9">
    <source>
        <dbReference type="Proteomes" id="UP001501752"/>
    </source>
</evidence>
<comment type="similarity">
    <text evidence="2">Belongs to the cytochrome P450 family.</text>
</comment>
<evidence type="ECO:0000256" key="6">
    <source>
        <dbReference type="ARBA" id="ARBA00023004"/>
    </source>
</evidence>
<dbReference type="InterPro" id="IPR001128">
    <property type="entry name" value="Cyt_P450"/>
</dbReference>
<evidence type="ECO:0000313" key="8">
    <source>
        <dbReference type="EMBL" id="GAA4883451.1"/>
    </source>
</evidence>
<keyword evidence="4" id="KW-0479">Metal-binding</keyword>
<dbReference type="RefSeq" id="WP_345701392.1">
    <property type="nucleotide sequence ID" value="NZ_BAABIS010000001.1"/>
</dbReference>
<dbReference type="CDD" id="cd11067">
    <property type="entry name" value="CYP152"/>
    <property type="match status" value="1"/>
</dbReference>
<dbReference type="SUPFAM" id="SSF48264">
    <property type="entry name" value="Cytochrome P450"/>
    <property type="match status" value="1"/>
</dbReference>
<comment type="caution">
    <text evidence="8">The sequence shown here is derived from an EMBL/GenBank/DDBJ whole genome shotgun (WGS) entry which is preliminary data.</text>
</comment>
<evidence type="ECO:0000256" key="4">
    <source>
        <dbReference type="ARBA" id="ARBA00022723"/>
    </source>
</evidence>
<dbReference type="InterPro" id="IPR002401">
    <property type="entry name" value="Cyt_P450_E_grp-I"/>
</dbReference>
<evidence type="ECO:0000256" key="1">
    <source>
        <dbReference type="ARBA" id="ARBA00001971"/>
    </source>
</evidence>
<dbReference type="Proteomes" id="UP001501752">
    <property type="component" value="Unassembled WGS sequence"/>
</dbReference>
<dbReference type="PANTHER" id="PTHR24286">
    <property type="entry name" value="CYTOCHROME P450 26"/>
    <property type="match status" value="1"/>
</dbReference>
<evidence type="ECO:0000256" key="3">
    <source>
        <dbReference type="ARBA" id="ARBA00022617"/>
    </source>
</evidence>
<dbReference type="Pfam" id="PF00067">
    <property type="entry name" value="p450"/>
    <property type="match status" value="1"/>
</dbReference>
<keyword evidence="7" id="KW-0503">Monooxygenase</keyword>
<keyword evidence="3" id="KW-0349">Heme</keyword>
<evidence type="ECO:0000256" key="5">
    <source>
        <dbReference type="ARBA" id="ARBA00023002"/>
    </source>
</evidence>
<dbReference type="PANTHER" id="PTHR24286:SF24">
    <property type="entry name" value="LANOSTEROL 14-ALPHA DEMETHYLASE"/>
    <property type="match status" value="1"/>
</dbReference>
<gene>
    <name evidence="8" type="primary">cypC</name>
    <name evidence="8" type="ORF">GCM10023235_75020</name>
</gene>
<evidence type="ECO:0000256" key="2">
    <source>
        <dbReference type="ARBA" id="ARBA00010617"/>
    </source>
</evidence>
<dbReference type="Gene3D" id="1.10.630.10">
    <property type="entry name" value="Cytochrome P450"/>
    <property type="match status" value="1"/>
</dbReference>
<evidence type="ECO:0000256" key="7">
    <source>
        <dbReference type="ARBA" id="ARBA00023033"/>
    </source>
</evidence>
<name>A0ABP9ENP0_9ACTN</name>
<sequence length="417" mass="46004">MDRRAFPRTDNTLPLLLTGYAWLPNRLRRHRGPVLRTRLLGRPAVALHGPDAVRFFYDERHVRRSGALPEPVRSTLFGHGAVHGLDGPEHQLRKAMFLGLLADPRQLEQLVARTVEAWDAAVPAWRERGTVVLLDAVAEVLAAGVARWAGLDISDDEVAPLARDLVRMVDGFATPGPRHWRARLARRRQERSIAALVESVRDGSVQLPEGCAVQVVALHRDADGQFPAPRVAAVEVLNILRPTVAVCWFAAFAAHAMHRWPENRGRLAADDASFATAFTQEVRRFYPFAPFVAGKAAGDVTFAGESVPEGTLVLLDLYGHQHDPALWEDPYRFRPQRFLDEPADPQKLIPQGGGDPATGHRCPGEGVVVGLLESLAPRLARLDCTVPDQDLTISLRRMIARPRSGFVIHLARGAAEE</sequence>
<keyword evidence="5" id="KW-0560">Oxidoreductase</keyword>
<organism evidence="8 9">
    <name type="scientific">Kitasatospora terrestris</name>
    <dbReference type="NCBI Taxonomy" id="258051"/>
    <lineage>
        <taxon>Bacteria</taxon>
        <taxon>Bacillati</taxon>
        <taxon>Actinomycetota</taxon>
        <taxon>Actinomycetes</taxon>
        <taxon>Kitasatosporales</taxon>
        <taxon>Streptomycetaceae</taxon>
        <taxon>Kitasatospora</taxon>
    </lineage>
</organism>
<dbReference type="PRINTS" id="PR00463">
    <property type="entry name" value="EP450I"/>
</dbReference>
<reference evidence="9" key="1">
    <citation type="journal article" date="2019" name="Int. J. Syst. Evol. Microbiol.">
        <title>The Global Catalogue of Microorganisms (GCM) 10K type strain sequencing project: providing services to taxonomists for standard genome sequencing and annotation.</title>
        <authorList>
            <consortium name="The Broad Institute Genomics Platform"/>
            <consortium name="The Broad Institute Genome Sequencing Center for Infectious Disease"/>
            <person name="Wu L."/>
            <person name="Ma J."/>
        </authorList>
    </citation>
    <scope>NUCLEOTIDE SEQUENCE [LARGE SCALE GENOMIC DNA]</scope>
    <source>
        <strain evidence="9">JCM 13006</strain>
    </source>
</reference>